<evidence type="ECO:0000313" key="3">
    <source>
        <dbReference type="EMBL" id="KJD35712.1"/>
    </source>
</evidence>
<accession>A0A0D7WD92</accession>
<evidence type="ECO:0000313" key="4">
    <source>
        <dbReference type="Proteomes" id="UP000032578"/>
    </source>
</evidence>
<organism evidence="3 4">
    <name type="scientific">Neotamlana sedimentorum</name>
    <dbReference type="NCBI Taxonomy" id="1435349"/>
    <lineage>
        <taxon>Bacteria</taxon>
        <taxon>Pseudomonadati</taxon>
        <taxon>Bacteroidota</taxon>
        <taxon>Flavobacteriia</taxon>
        <taxon>Flavobacteriales</taxon>
        <taxon>Flavobacteriaceae</taxon>
        <taxon>Neotamlana</taxon>
    </lineage>
</organism>
<dbReference type="Proteomes" id="UP000032578">
    <property type="component" value="Unassembled WGS sequence"/>
</dbReference>
<dbReference type="GO" id="GO:0046872">
    <property type="term" value="F:metal ion binding"/>
    <property type="evidence" value="ECO:0007669"/>
    <property type="project" value="UniProtKB-KW"/>
</dbReference>
<dbReference type="RefSeq" id="WP_044632446.1">
    <property type="nucleotide sequence ID" value="NZ_JTDW01000005.1"/>
</dbReference>
<gene>
    <name evidence="3" type="ORF">PW52_08185</name>
</gene>
<proteinExistence type="inferred from homology"/>
<name>A0A0D7WD92_9FLAO</name>
<dbReference type="Gene3D" id="1.20.120.450">
    <property type="entry name" value="dinb family like domain"/>
    <property type="match status" value="1"/>
</dbReference>
<evidence type="ECO:0000256" key="1">
    <source>
        <dbReference type="ARBA" id="ARBA00008635"/>
    </source>
</evidence>
<evidence type="ECO:0008006" key="5">
    <source>
        <dbReference type="Google" id="ProtNLM"/>
    </source>
</evidence>
<dbReference type="InterPro" id="IPR034660">
    <property type="entry name" value="DinB/YfiT-like"/>
</dbReference>
<dbReference type="EMBL" id="JTDW01000005">
    <property type="protein sequence ID" value="KJD35712.1"/>
    <property type="molecule type" value="Genomic_DNA"/>
</dbReference>
<reference evidence="3 4" key="1">
    <citation type="submission" date="2014-11" db="EMBL/GenBank/DDBJ databases">
        <title>Tamlana sedimentorum sp. nov., isolated from shallow sand sediments of the Sea of Japan.</title>
        <authorList>
            <person name="Romanenko L.A."/>
        </authorList>
    </citation>
    <scope>NUCLEOTIDE SEQUENCE [LARGE SCALE GENOMIC DNA]</scope>
    <source>
        <strain evidence="3 4">JCM 19808</strain>
    </source>
</reference>
<comment type="caution">
    <text evidence="3">The sequence shown here is derived from an EMBL/GenBank/DDBJ whole genome shotgun (WGS) entry which is preliminary data.</text>
</comment>
<keyword evidence="4" id="KW-1185">Reference proteome</keyword>
<protein>
    <recommendedName>
        <fullName evidence="5">DinB-like domain-containing protein</fullName>
    </recommendedName>
</protein>
<dbReference type="AlphaFoldDB" id="A0A0D7WD92"/>
<dbReference type="OrthoDB" id="1162179at2"/>
<evidence type="ECO:0000256" key="2">
    <source>
        <dbReference type="ARBA" id="ARBA00022723"/>
    </source>
</evidence>
<keyword evidence="2" id="KW-0479">Metal-binding</keyword>
<dbReference type="STRING" id="1435349.PW52_08185"/>
<comment type="similarity">
    <text evidence="1">Belongs to the DinB family.</text>
</comment>
<dbReference type="PATRIC" id="fig|1435349.4.peg.2623"/>
<sequence>MQVIINASINTLKKSETLLSQLSNEELTNISIGPYYSSIGSHLRHIFDFYNCIFCEEKGVIDLTSRERNTKVESCCLTASEHLTHIINKLNDFNTENKNIVVIDDLGTGKTKINYTIEALFAQANSHAIHHYAIINYIIDQLGIKVADCEFGYNPSTPKR</sequence>
<dbReference type="Pfam" id="PF05163">
    <property type="entry name" value="DinB"/>
    <property type="match status" value="1"/>
</dbReference>
<dbReference type="InterPro" id="IPR007837">
    <property type="entry name" value="DinB"/>
</dbReference>
<dbReference type="SUPFAM" id="SSF109854">
    <property type="entry name" value="DinB/YfiT-like putative metalloenzymes"/>
    <property type="match status" value="1"/>
</dbReference>